<accession>A0A543B367</accession>
<dbReference type="AlphaFoldDB" id="A0A543B367"/>
<evidence type="ECO:0000313" key="3">
    <source>
        <dbReference type="Proteomes" id="UP000317043"/>
    </source>
</evidence>
<feature type="transmembrane region" description="Helical" evidence="1">
    <location>
        <begin position="6"/>
        <end position="30"/>
    </location>
</feature>
<keyword evidence="1" id="KW-0812">Transmembrane</keyword>
<dbReference type="EMBL" id="VFOW01000001">
    <property type="protein sequence ID" value="TQL79285.1"/>
    <property type="molecule type" value="Genomic_DNA"/>
</dbReference>
<keyword evidence="1" id="KW-0472">Membrane</keyword>
<protein>
    <submittedName>
        <fullName evidence="2">YggT family protein</fullName>
    </submittedName>
</protein>
<keyword evidence="1" id="KW-1133">Transmembrane helix</keyword>
<evidence type="ECO:0000256" key="1">
    <source>
        <dbReference type="SAM" id="Phobius"/>
    </source>
</evidence>
<dbReference type="OrthoDB" id="3216131at2"/>
<dbReference type="InterPro" id="IPR003425">
    <property type="entry name" value="CCB3/YggT"/>
</dbReference>
<evidence type="ECO:0000313" key="2">
    <source>
        <dbReference type="EMBL" id="TQL79285.1"/>
    </source>
</evidence>
<comment type="caution">
    <text evidence="2">The sequence shown here is derived from an EMBL/GenBank/DDBJ whole genome shotgun (WGS) entry which is preliminary data.</text>
</comment>
<proteinExistence type="predicted"/>
<dbReference type="Pfam" id="PF02325">
    <property type="entry name" value="CCB3_YggT"/>
    <property type="match status" value="1"/>
</dbReference>
<name>A0A543B367_9ACTN</name>
<feature type="transmembrane region" description="Helical" evidence="1">
    <location>
        <begin position="72"/>
        <end position="94"/>
    </location>
</feature>
<dbReference type="GO" id="GO:0016020">
    <property type="term" value="C:membrane"/>
    <property type="evidence" value="ECO:0007669"/>
    <property type="project" value="InterPro"/>
</dbReference>
<gene>
    <name evidence="2" type="ORF">FB566_4886</name>
</gene>
<dbReference type="InParanoid" id="A0A543B367"/>
<organism evidence="2 3">
    <name type="scientific">Stackebrandtia endophytica</name>
    <dbReference type="NCBI Taxonomy" id="1496996"/>
    <lineage>
        <taxon>Bacteria</taxon>
        <taxon>Bacillati</taxon>
        <taxon>Actinomycetota</taxon>
        <taxon>Actinomycetes</taxon>
        <taxon>Glycomycetales</taxon>
        <taxon>Glycomycetaceae</taxon>
        <taxon>Stackebrandtia</taxon>
    </lineage>
</organism>
<dbReference type="Proteomes" id="UP000317043">
    <property type="component" value="Unassembled WGS sequence"/>
</dbReference>
<sequence length="119" mass="13338">MLSEVWQVVYLALYVFYLLLLARLVAGAVVRFSRRWEPGRSAAIALEIVFSATDPPLKGLRRVIPTVRLGNVALDLGFLVLLIIVIVLRIYVVAPLMYLPLGLMEESMARQPDVVTSDR</sequence>
<dbReference type="RefSeq" id="WP_142044473.1">
    <property type="nucleotide sequence ID" value="NZ_JBHTGS010000002.1"/>
</dbReference>
<keyword evidence="3" id="KW-1185">Reference proteome</keyword>
<reference evidence="2 3" key="1">
    <citation type="submission" date="2019-06" db="EMBL/GenBank/DDBJ databases">
        <title>Sequencing the genomes of 1000 actinobacteria strains.</title>
        <authorList>
            <person name="Klenk H.-P."/>
        </authorList>
    </citation>
    <scope>NUCLEOTIDE SEQUENCE [LARGE SCALE GENOMIC DNA]</scope>
    <source>
        <strain evidence="2 3">DSM 45928</strain>
    </source>
</reference>